<evidence type="ECO:0000256" key="1">
    <source>
        <dbReference type="SAM" id="MobiDB-lite"/>
    </source>
</evidence>
<dbReference type="AlphaFoldDB" id="A0A8J3N1P9"/>
<gene>
    <name evidence="3" type="ORF">KSF_015650</name>
</gene>
<reference evidence="3" key="1">
    <citation type="submission" date="2020-10" db="EMBL/GenBank/DDBJ databases">
        <title>Taxonomic study of unclassified bacteria belonging to the class Ktedonobacteria.</title>
        <authorList>
            <person name="Yabe S."/>
            <person name="Wang C.M."/>
            <person name="Zheng Y."/>
            <person name="Sakai Y."/>
            <person name="Cavaletti L."/>
            <person name="Monciardini P."/>
            <person name="Donadio S."/>
        </authorList>
    </citation>
    <scope>NUCLEOTIDE SEQUENCE</scope>
    <source>
        <strain evidence="3">ID150040</strain>
    </source>
</reference>
<organism evidence="3 4">
    <name type="scientific">Reticulibacter mediterranei</name>
    <dbReference type="NCBI Taxonomy" id="2778369"/>
    <lineage>
        <taxon>Bacteria</taxon>
        <taxon>Bacillati</taxon>
        <taxon>Chloroflexota</taxon>
        <taxon>Ktedonobacteria</taxon>
        <taxon>Ktedonobacterales</taxon>
        <taxon>Reticulibacteraceae</taxon>
        <taxon>Reticulibacter</taxon>
    </lineage>
</organism>
<proteinExistence type="predicted"/>
<feature type="region of interest" description="Disordered" evidence="1">
    <location>
        <begin position="237"/>
        <end position="262"/>
    </location>
</feature>
<sequence>MNFSTVETHLQQEEQAGPVMTRAEVAQRHATRAALGEELNALHKAVNALSSRYYHLVKLPDPRHVEWAHALLQFSNLVFFVIDSTGLHDESDIIRVHLSDAAGAPVFDRLLQPQRQRGHANTFYTGITDAQIRNAPTLADIWGELQAALVGRYVLAYNWEFLAERLRENAQYYHLSPLYPVGECLMNRASSYYNTAIALKLADVCRRIEHPLPQPATAQDRVAGQLAFLQAMAQGMTDVRTTQSPSRAEDDDLGELDDEHPF</sequence>
<comment type="caution">
    <text evidence="3">The sequence shown here is derived from an EMBL/GenBank/DDBJ whole genome shotgun (WGS) entry which is preliminary data.</text>
</comment>
<evidence type="ECO:0000259" key="2">
    <source>
        <dbReference type="SMART" id="SM00479"/>
    </source>
</evidence>
<dbReference type="SUPFAM" id="SSF53098">
    <property type="entry name" value="Ribonuclease H-like"/>
    <property type="match status" value="1"/>
</dbReference>
<dbReference type="InterPro" id="IPR036397">
    <property type="entry name" value="RNaseH_sf"/>
</dbReference>
<accession>A0A8J3N1P9</accession>
<feature type="region of interest" description="Disordered" evidence="1">
    <location>
        <begin position="1"/>
        <end position="20"/>
    </location>
</feature>
<dbReference type="GO" id="GO:0003676">
    <property type="term" value="F:nucleic acid binding"/>
    <property type="evidence" value="ECO:0007669"/>
    <property type="project" value="InterPro"/>
</dbReference>
<dbReference type="EMBL" id="BNJK01000001">
    <property type="protein sequence ID" value="GHO91517.1"/>
    <property type="molecule type" value="Genomic_DNA"/>
</dbReference>
<name>A0A8J3N1P9_9CHLR</name>
<dbReference type="SMART" id="SM00479">
    <property type="entry name" value="EXOIII"/>
    <property type="match status" value="1"/>
</dbReference>
<dbReference type="Proteomes" id="UP000597444">
    <property type="component" value="Unassembled WGS sequence"/>
</dbReference>
<feature type="domain" description="Exonuclease" evidence="2">
    <location>
        <begin position="78"/>
        <end position="238"/>
    </location>
</feature>
<dbReference type="InterPro" id="IPR012337">
    <property type="entry name" value="RNaseH-like_sf"/>
</dbReference>
<dbReference type="InterPro" id="IPR013520">
    <property type="entry name" value="Ribonucl_H"/>
</dbReference>
<feature type="compositionally biased region" description="Acidic residues" evidence="1">
    <location>
        <begin position="249"/>
        <end position="262"/>
    </location>
</feature>
<keyword evidence="4" id="KW-1185">Reference proteome</keyword>
<dbReference type="RefSeq" id="WP_220202410.1">
    <property type="nucleotide sequence ID" value="NZ_BNJK01000001.1"/>
</dbReference>
<protein>
    <recommendedName>
        <fullName evidence="2">Exonuclease domain-containing protein</fullName>
    </recommendedName>
</protein>
<evidence type="ECO:0000313" key="4">
    <source>
        <dbReference type="Proteomes" id="UP000597444"/>
    </source>
</evidence>
<dbReference type="GO" id="GO:0004527">
    <property type="term" value="F:exonuclease activity"/>
    <property type="evidence" value="ECO:0007669"/>
    <property type="project" value="UniProtKB-ARBA"/>
</dbReference>
<evidence type="ECO:0000313" key="3">
    <source>
        <dbReference type="EMBL" id="GHO91517.1"/>
    </source>
</evidence>
<dbReference type="Gene3D" id="3.30.420.10">
    <property type="entry name" value="Ribonuclease H-like superfamily/Ribonuclease H"/>
    <property type="match status" value="1"/>
</dbReference>